<dbReference type="EMBL" id="CABIJS010000001">
    <property type="protein sequence ID" value="VUZ38543.1"/>
    <property type="molecule type" value="Genomic_DNA"/>
</dbReference>
<evidence type="ECO:0000256" key="1">
    <source>
        <dbReference type="SAM" id="MobiDB-lite"/>
    </source>
</evidence>
<reference evidence="2 3" key="1">
    <citation type="submission" date="2019-07" db="EMBL/GenBank/DDBJ databases">
        <authorList>
            <person name="Jastrzebski P J."/>
            <person name="Paukszto L."/>
            <person name="Jastrzebski P J."/>
        </authorList>
    </citation>
    <scope>NUCLEOTIDE SEQUENCE [LARGE SCALE GENOMIC DNA]</scope>
    <source>
        <strain evidence="2 3">WMS-il1</strain>
    </source>
</reference>
<sequence>MHVWNHAPNGPLAGGVKRAWQGIMLNEFDFDGRTWVRLRNRFRSRYTTKSPQLETVPLDIVLDVSDLPPFGNNEIPHIRPSNQQNLHCEHSRKSPKKFRACPTFKSYNENVLQEELDKSPGQPAASQPASKKALETHFRPTKPSYRIAEWLDGQFICRWP</sequence>
<organism evidence="2 3">
    <name type="scientific">Hymenolepis diminuta</name>
    <name type="common">Rat tapeworm</name>
    <dbReference type="NCBI Taxonomy" id="6216"/>
    <lineage>
        <taxon>Eukaryota</taxon>
        <taxon>Metazoa</taxon>
        <taxon>Spiralia</taxon>
        <taxon>Lophotrochozoa</taxon>
        <taxon>Platyhelminthes</taxon>
        <taxon>Cestoda</taxon>
        <taxon>Eucestoda</taxon>
        <taxon>Cyclophyllidea</taxon>
        <taxon>Hymenolepididae</taxon>
        <taxon>Hymenolepis</taxon>
    </lineage>
</organism>
<evidence type="ECO:0000313" key="3">
    <source>
        <dbReference type="Proteomes" id="UP000321570"/>
    </source>
</evidence>
<dbReference type="AlphaFoldDB" id="A0A564XW92"/>
<protein>
    <submittedName>
        <fullName evidence="2">Uncharacterized protein</fullName>
    </submittedName>
</protein>
<accession>A0A564XW92</accession>
<evidence type="ECO:0000313" key="2">
    <source>
        <dbReference type="EMBL" id="VUZ38543.1"/>
    </source>
</evidence>
<feature type="region of interest" description="Disordered" evidence="1">
    <location>
        <begin position="116"/>
        <end position="136"/>
    </location>
</feature>
<name>A0A564XW92_HYMDI</name>
<keyword evidence="3" id="KW-1185">Reference proteome</keyword>
<proteinExistence type="predicted"/>
<dbReference type="Proteomes" id="UP000321570">
    <property type="component" value="Unassembled WGS sequence"/>
</dbReference>
<gene>
    <name evidence="2" type="ORF">WMSIL1_LOCUS16</name>
</gene>